<evidence type="ECO:0000313" key="2">
    <source>
        <dbReference type="EMBL" id="GMH95228.1"/>
    </source>
</evidence>
<dbReference type="EMBL" id="BRXX01000164">
    <property type="protein sequence ID" value="GMH95228.1"/>
    <property type="molecule type" value="Genomic_DNA"/>
</dbReference>
<reference evidence="3" key="1">
    <citation type="journal article" date="2023" name="Commun. Biol.">
        <title>Genome analysis of Parmales, the sister group of diatoms, reveals the evolutionary specialization of diatoms from phago-mixotrophs to photoautotrophs.</title>
        <authorList>
            <person name="Ban H."/>
            <person name="Sato S."/>
            <person name="Yoshikawa S."/>
            <person name="Yamada K."/>
            <person name="Nakamura Y."/>
            <person name="Ichinomiya M."/>
            <person name="Sato N."/>
            <person name="Blanc-Mathieu R."/>
            <person name="Endo H."/>
            <person name="Kuwata A."/>
            <person name="Ogata H."/>
        </authorList>
    </citation>
    <scope>NUCLEOTIDE SEQUENCE [LARGE SCALE GENOMIC DNA]</scope>
    <source>
        <strain evidence="3">NIES 3699</strain>
    </source>
</reference>
<sequence length="113" mass="12828">MDETWTILSLLGVIDDEEMGIILHNIASSVAFMLAIMFALMFALMSYPFNNGADEHGVEPTGKFHFQALNKYEMRFVPEWKRSHTQFACFSVVHVPPSVRTPPQILERDVIVG</sequence>
<keyword evidence="1" id="KW-0812">Transmembrane</keyword>
<keyword evidence="1" id="KW-1133">Transmembrane helix</keyword>
<name>A0A9W7BYV9_9STRA</name>
<dbReference type="AlphaFoldDB" id="A0A9W7BYV9"/>
<dbReference type="Proteomes" id="UP001165160">
    <property type="component" value="Unassembled WGS sequence"/>
</dbReference>
<feature type="transmembrane region" description="Helical" evidence="1">
    <location>
        <begin position="20"/>
        <end position="44"/>
    </location>
</feature>
<proteinExistence type="predicted"/>
<organism evidence="2 3">
    <name type="scientific">Triparma verrucosa</name>
    <dbReference type="NCBI Taxonomy" id="1606542"/>
    <lineage>
        <taxon>Eukaryota</taxon>
        <taxon>Sar</taxon>
        <taxon>Stramenopiles</taxon>
        <taxon>Ochrophyta</taxon>
        <taxon>Bolidophyceae</taxon>
        <taxon>Parmales</taxon>
        <taxon>Triparmaceae</taxon>
        <taxon>Triparma</taxon>
    </lineage>
</organism>
<accession>A0A9W7BYV9</accession>
<protein>
    <submittedName>
        <fullName evidence="2">Uncharacterized protein</fullName>
    </submittedName>
</protein>
<gene>
    <name evidence="2" type="ORF">TrVE_jg12950</name>
</gene>
<keyword evidence="3" id="KW-1185">Reference proteome</keyword>
<keyword evidence="1" id="KW-0472">Membrane</keyword>
<evidence type="ECO:0000313" key="3">
    <source>
        <dbReference type="Proteomes" id="UP001165160"/>
    </source>
</evidence>
<comment type="caution">
    <text evidence="2">The sequence shown here is derived from an EMBL/GenBank/DDBJ whole genome shotgun (WGS) entry which is preliminary data.</text>
</comment>
<evidence type="ECO:0000256" key="1">
    <source>
        <dbReference type="SAM" id="Phobius"/>
    </source>
</evidence>